<feature type="compositionally biased region" description="Basic residues" evidence="1">
    <location>
        <begin position="303"/>
        <end position="318"/>
    </location>
</feature>
<name>A0AAW1CV10_9HEMI</name>
<keyword evidence="3" id="KW-1185">Reference proteome</keyword>
<organism evidence="2 3">
    <name type="scientific">Rhynocoris fuscipes</name>
    <dbReference type="NCBI Taxonomy" id="488301"/>
    <lineage>
        <taxon>Eukaryota</taxon>
        <taxon>Metazoa</taxon>
        <taxon>Ecdysozoa</taxon>
        <taxon>Arthropoda</taxon>
        <taxon>Hexapoda</taxon>
        <taxon>Insecta</taxon>
        <taxon>Pterygota</taxon>
        <taxon>Neoptera</taxon>
        <taxon>Paraneoptera</taxon>
        <taxon>Hemiptera</taxon>
        <taxon>Heteroptera</taxon>
        <taxon>Panheteroptera</taxon>
        <taxon>Cimicomorpha</taxon>
        <taxon>Reduviidae</taxon>
        <taxon>Harpactorinae</taxon>
        <taxon>Harpactorini</taxon>
        <taxon>Rhynocoris</taxon>
    </lineage>
</organism>
<dbReference type="SUPFAM" id="SSF56112">
    <property type="entry name" value="Protein kinase-like (PK-like)"/>
    <property type="match status" value="1"/>
</dbReference>
<dbReference type="InterPro" id="IPR011009">
    <property type="entry name" value="Kinase-like_dom_sf"/>
</dbReference>
<feature type="region of interest" description="Disordered" evidence="1">
    <location>
        <begin position="184"/>
        <end position="318"/>
    </location>
</feature>
<feature type="compositionally biased region" description="Pro residues" evidence="1">
    <location>
        <begin position="227"/>
        <end position="245"/>
    </location>
</feature>
<dbReference type="EMBL" id="JAPXFL010000008">
    <property type="protein sequence ID" value="KAK9502306.1"/>
    <property type="molecule type" value="Genomic_DNA"/>
</dbReference>
<accession>A0AAW1CV10</accession>
<dbReference type="Gene3D" id="1.10.510.10">
    <property type="entry name" value="Transferase(Phosphotransferase) domain 1"/>
    <property type="match status" value="1"/>
</dbReference>
<evidence type="ECO:0000256" key="1">
    <source>
        <dbReference type="SAM" id="MobiDB-lite"/>
    </source>
</evidence>
<sequence>MINAIMPFAYKNLKKLIHCQMSKKYSHKYRDKSSLSNELIKLIDKILEPNPNLRYTLEQMKADPWMKGVTIVKNNKPDTINVQEWREYFQKLINESITVEGEIGDGTDRKGDSNENNTCVKQTPKPEVNKKSFNVFEIFEEVKNRKQQHHHHQKTSEDEKYLKKIDSSLKKSIWQKFSDLQLFKRKPDGNYDDNDDKNSAETKFNASSSGGGDQVITALQQQSPQLKQPPPFQSPLSTPPPPLAEPPKNEPWCGITTKALKQKQRNKSENQDDINRKLWHISFKPSKKKVKQHGDVSLDNQSKKTKKRELKKLKCTLN</sequence>
<dbReference type="Proteomes" id="UP001461498">
    <property type="component" value="Unassembled WGS sequence"/>
</dbReference>
<reference evidence="2 3" key="1">
    <citation type="submission" date="2022-12" db="EMBL/GenBank/DDBJ databases">
        <title>Chromosome-level genome assembly of true bugs.</title>
        <authorList>
            <person name="Ma L."/>
            <person name="Li H."/>
        </authorList>
    </citation>
    <scope>NUCLEOTIDE SEQUENCE [LARGE SCALE GENOMIC DNA]</scope>
    <source>
        <strain evidence="2">Lab_2022b</strain>
    </source>
</reference>
<evidence type="ECO:0000313" key="2">
    <source>
        <dbReference type="EMBL" id="KAK9502306.1"/>
    </source>
</evidence>
<dbReference type="AlphaFoldDB" id="A0AAW1CV10"/>
<protein>
    <submittedName>
        <fullName evidence="2">Uncharacterized protein</fullName>
    </submittedName>
</protein>
<evidence type="ECO:0000313" key="3">
    <source>
        <dbReference type="Proteomes" id="UP001461498"/>
    </source>
</evidence>
<feature type="compositionally biased region" description="Basic and acidic residues" evidence="1">
    <location>
        <begin position="266"/>
        <end position="276"/>
    </location>
</feature>
<feature type="region of interest" description="Disordered" evidence="1">
    <location>
        <begin position="103"/>
        <end position="125"/>
    </location>
</feature>
<proteinExistence type="predicted"/>
<gene>
    <name evidence="2" type="ORF">O3M35_011104</name>
</gene>
<comment type="caution">
    <text evidence="2">The sequence shown here is derived from an EMBL/GenBank/DDBJ whole genome shotgun (WGS) entry which is preliminary data.</text>
</comment>